<accession>A0A1X7BQ18</accession>
<keyword evidence="3" id="KW-1185">Reference proteome</keyword>
<proteinExistence type="predicted"/>
<evidence type="ECO:0000313" key="3">
    <source>
        <dbReference type="Proteomes" id="UP000193224"/>
    </source>
</evidence>
<organism evidence="2 3">
    <name type="scientific">Roseovarius aestuarii</name>
    <dbReference type="NCBI Taxonomy" id="475083"/>
    <lineage>
        <taxon>Bacteria</taxon>
        <taxon>Pseudomonadati</taxon>
        <taxon>Pseudomonadota</taxon>
        <taxon>Alphaproteobacteria</taxon>
        <taxon>Rhodobacterales</taxon>
        <taxon>Roseobacteraceae</taxon>
        <taxon>Roseovarius</taxon>
    </lineage>
</organism>
<gene>
    <name evidence="2" type="ORF">ROA7745_01465</name>
</gene>
<dbReference type="Proteomes" id="UP000193224">
    <property type="component" value="Unassembled WGS sequence"/>
</dbReference>
<dbReference type="OrthoDB" id="7830101at2"/>
<dbReference type="EMBL" id="FWXB01000004">
    <property type="protein sequence ID" value="SMC11650.1"/>
    <property type="molecule type" value="Genomic_DNA"/>
</dbReference>
<dbReference type="InterPro" id="IPR018637">
    <property type="entry name" value="DUF2059"/>
</dbReference>
<evidence type="ECO:0000313" key="2">
    <source>
        <dbReference type="EMBL" id="SMC11650.1"/>
    </source>
</evidence>
<reference evidence="2 3" key="1">
    <citation type="submission" date="2017-03" db="EMBL/GenBank/DDBJ databases">
        <authorList>
            <person name="Afonso C.L."/>
            <person name="Miller P.J."/>
            <person name="Scott M.A."/>
            <person name="Spackman E."/>
            <person name="Goraichik I."/>
            <person name="Dimitrov K.M."/>
            <person name="Suarez D.L."/>
            <person name="Swayne D.E."/>
        </authorList>
    </citation>
    <scope>NUCLEOTIDE SEQUENCE [LARGE SCALE GENOMIC DNA]</scope>
    <source>
        <strain evidence="2 3">CECT 7745</strain>
    </source>
</reference>
<sequence length="279" mass="30384">MSVSHSLAVRRFLPLLAAVLLAFVPLSIVVAADRDRLQAFLEVTGFDVALDSIALSASDAPAMLGMDASAFGTEWSRVSEDVFDTDKMRETALDILSQTLSDELLTHAAGFYASPLGQRLVEVENIAHLDQDEEARQEIGSSVVDAGGDRVAYLRRMNEAIDSAGTAVKGVHEIQIRFLMAASNAGVLEQQIDEGALRALLKETEDELRKTLKTSGLVSAAYAYRDLSDDELEAYADALEHPDMKEVYVLMNAVQYEIMANRFEVLAGRMAGLTLGQEL</sequence>
<protein>
    <recommendedName>
        <fullName evidence="1">DUF2059 domain-containing protein</fullName>
    </recommendedName>
</protein>
<dbReference type="RefSeq" id="WP_085799617.1">
    <property type="nucleotide sequence ID" value="NZ_FWXB01000004.1"/>
</dbReference>
<dbReference type="AlphaFoldDB" id="A0A1X7BQ18"/>
<name>A0A1X7BQ18_9RHOB</name>
<evidence type="ECO:0000259" key="1">
    <source>
        <dbReference type="Pfam" id="PF09832"/>
    </source>
</evidence>
<feature type="domain" description="DUF2059" evidence="1">
    <location>
        <begin position="86"/>
        <end position="128"/>
    </location>
</feature>
<dbReference type="Pfam" id="PF09832">
    <property type="entry name" value="DUF2059"/>
    <property type="match status" value="1"/>
</dbReference>